<dbReference type="KEGG" id="pthv:CE140_20835"/>
<organism evidence="1 2">
    <name type="scientific">Pseudomonas thivervalensis</name>
    <dbReference type="NCBI Taxonomy" id="86265"/>
    <lineage>
        <taxon>Bacteria</taxon>
        <taxon>Pseudomonadati</taxon>
        <taxon>Pseudomonadota</taxon>
        <taxon>Gammaproteobacteria</taxon>
        <taxon>Pseudomonadales</taxon>
        <taxon>Pseudomonadaceae</taxon>
        <taxon>Pseudomonas</taxon>
    </lineage>
</organism>
<keyword evidence="2" id="KW-1185">Reference proteome</keyword>
<protein>
    <submittedName>
        <fullName evidence="1">Uncharacterized protein</fullName>
    </submittedName>
</protein>
<dbReference type="EMBL" id="CP022202">
    <property type="protein sequence ID" value="AXA62522.1"/>
    <property type="molecule type" value="Genomic_DNA"/>
</dbReference>
<dbReference type="Proteomes" id="UP000251666">
    <property type="component" value="Chromosome"/>
</dbReference>
<reference evidence="2" key="1">
    <citation type="journal article" date="2021" name="Front. Microbiol.">
        <title>Genomic Analysis of the 1-Aminocyclopropane-1-Carboxylate Deaminase-Producing Pseudomonas thivervalensis SC5 Reveals Its Multifaceted Roles in Soil and in Beneficial Interactions With Plants.</title>
        <authorList>
            <person name="Nascimento F.X."/>
            <person name="Uron P."/>
            <person name="Glick B.R."/>
            <person name="Giachini A."/>
            <person name="Rossi M.J."/>
        </authorList>
    </citation>
    <scope>NUCLEOTIDE SEQUENCE [LARGE SCALE GENOMIC DNA]</scope>
    <source>
        <strain evidence="2">PLM3</strain>
    </source>
</reference>
<name>A0A2Z4ZX82_9PSED</name>
<accession>A0A2Z4ZX82</accession>
<gene>
    <name evidence="1" type="ORF">CEQ51_21385</name>
</gene>
<evidence type="ECO:0000313" key="2">
    <source>
        <dbReference type="Proteomes" id="UP000251666"/>
    </source>
</evidence>
<dbReference type="AlphaFoldDB" id="A0A2Z4ZX82"/>
<proteinExistence type="predicted"/>
<evidence type="ECO:0000313" key="1">
    <source>
        <dbReference type="EMBL" id="AXA62522.1"/>
    </source>
</evidence>
<dbReference type="RefSeq" id="WP_208665561.1">
    <property type="nucleotide sequence ID" value="NZ_CP022201.1"/>
</dbReference>
<sequence length="117" mass="13305">MYYTPTLDDACHVLMALDTIPRPYGDNEGDAINSDSVYYSLSAEHQAMVDHAEGVLKTYTRTPDHQPNNRAIHHLLNRGFKAYLGQDQYDPYRLVGAVETQEWTLVISDPKSAEIEY</sequence>